<dbReference type="CDD" id="cd06259">
    <property type="entry name" value="YdcF-like"/>
    <property type="match status" value="1"/>
</dbReference>
<dbReference type="InterPro" id="IPR014729">
    <property type="entry name" value="Rossmann-like_a/b/a_fold"/>
</dbReference>
<dbReference type="EMBL" id="HG977194">
    <property type="protein sequence ID" value="CDP79508.1"/>
    <property type="molecule type" value="Genomic_DNA"/>
</dbReference>
<dbReference type="InterPro" id="IPR051599">
    <property type="entry name" value="Cell_Envelope_Assoc"/>
</dbReference>
<dbReference type="RefSeq" id="WP_182479853.1">
    <property type="nucleotide sequence ID" value="NZ_CADDYD010000002.1"/>
</dbReference>
<dbReference type="Pfam" id="PF02698">
    <property type="entry name" value="DUF218"/>
    <property type="match status" value="1"/>
</dbReference>
<proteinExistence type="predicted"/>
<keyword evidence="1" id="KW-0812">Transmembrane</keyword>
<accession>A0A024LQN7</accession>
<keyword evidence="1" id="KW-1133">Transmembrane helix</keyword>
<feature type="domain" description="DUF218" evidence="2">
    <location>
        <begin position="77"/>
        <end position="214"/>
    </location>
</feature>
<dbReference type="EMBL" id="HG977193">
    <property type="protein sequence ID" value="CDP79363.1"/>
    <property type="molecule type" value="Genomic_DNA"/>
</dbReference>
<feature type="transmembrane region" description="Helical" evidence="1">
    <location>
        <begin position="38"/>
        <end position="60"/>
    </location>
</feature>
<evidence type="ECO:0000313" key="4">
    <source>
        <dbReference type="EMBL" id="CDP79508.1"/>
    </source>
</evidence>
<reference evidence="4" key="2">
    <citation type="submission" date="2014-05" db="EMBL/GenBank/DDBJ databases">
        <title>Genome sequencing of Bartonella spp. isolated from human blood.</title>
        <authorList>
            <person name="Raoult D."/>
        </authorList>
    </citation>
    <scope>NUCLEOTIDE SEQUENCE</scope>
    <source>
        <strain evidence="4">MVT06</strain>
    </source>
</reference>
<dbReference type="GO" id="GO:0043164">
    <property type="term" value="P:Gram-negative-bacterium-type cell wall biogenesis"/>
    <property type="evidence" value="ECO:0007669"/>
    <property type="project" value="TreeGrafter"/>
</dbReference>
<dbReference type="InterPro" id="IPR003848">
    <property type="entry name" value="DUF218"/>
</dbReference>
<evidence type="ECO:0000313" key="3">
    <source>
        <dbReference type="EMBL" id="CDP79363.1"/>
    </source>
</evidence>
<organism evidence="4">
    <name type="scientific">Bartonella schoenbuchensis</name>
    <dbReference type="NCBI Taxonomy" id="165694"/>
    <lineage>
        <taxon>Bacteria</taxon>
        <taxon>Pseudomonadati</taxon>
        <taxon>Pseudomonadota</taxon>
        <taxon>Alphaproteobacteria</taxon>
        <taxon>Hyphomicrobiales</taxon>
        <taxon>Bartonellaceae</taxon>
        <taxon>Bartonella</taxon>
    </lineage>
</organism>
<protein>
    <submittedName>
        <fullName evidence="4">Hypothetical membrane protein</fullName>
    </submittedName>
</protein>
<reference evidence="4" key="1">
    <citation type="submission" date="2013-11" db="EMBL/GenBank/DDBJ databases">
        <authorList>
            <person name="GENOMES U."/>
        </authorList>
    </citation>
    <scope>NUCLEOTIDE SEQUENCE</scope>
    <source>
        <strain evidence="4">MVT06</strain>
    </source>
</reference>
<sequence length="225" mass="25565">MLHNSPHPQLSPRNNQQKCCIAKSTTSALRFYKRFSRYVPLTVLALFITILLIGATFVTFSEKIEHLTPPNPLPKADAIIVLTGGENRIKTGFDLLQKGLGSRLLISGVNSTIDLNKLIDATYINPHLLVSRVDFGYEATNTKGNAEESAAWIKQHNYKTVYIVTHDYHMVRSLLELKYLMPHIDFIAYPIKENTTGSWIKQINQMRILVSEYIKNIGVYIRTAF</sequence>
<keyword evidence="1" id="KW-0472">Membrane</keyword>
<dbReference type="PANTHER" id="PTHR30336:SF4">
    <property type="entry name" value="ENVELOPE BIOGENESIS FACTOR ELYC"/>
    <property type="match status" value="1"/>
</dbReference>
<dbReference type="GO" id="GO:0005886">
    <property type="term" value="C:plasma membrane"/>
    <property type="evidence" value="ECO:0007669"/>
    <property type="project" value="TreeGrafter"/>
</dbReference>
<dbReference type="GO" id="GO:0000270">
    <property type="term" value="P:peptidoglycan metabolic process"/>
    <property type="evidence" value="ECO:0007669"/>
    <property type="project" value="TreeGrafter"/>
</dbReference>
<dbReference type="PANTHER" id="PTHR30336">
    <property type="entry name" value="INNER MEMBRANE PROTEIN, PROBABLE PERMEASE"/>
    <property type="match status" value="1"/>
</dbReference>
<dbReference type="Gene3D" id="3.40.50.620">
    <property type="entry name" value="HUPs"/>
    <property type="match status" value="1"/>
</dbReference>
<evidence type="ECO:0000256" key="1">
    <source>
        <dbReference type="SAM" id="Phobius"/>
    </source>
</evidence>
<dbReference type="AlphaFoldDB" id="A0A024LQN7"/>
<gene>
    <name evidence="3" type="ORF">BN1046_00256</name>
    <name evidence="4" type="ORF">BN1046_00402</name>
</gene>
<evidence type="ECO:0000259" key="2">
    <source>
        <dbReference type="Pfam" id="PF02698"/>
    </source>
</evidence>
<name>A0A024LQN7_9HYPH</name>